<sequence length="227" mass="26359">MQKFKMIIRIVVFVLLGSLLHYVLPGQDVGRITGTDTIRQDFGRFNRIFFAQADSGSAEAANRDVLFIDAVRRPTYLFGLIRGSEVNDVMIYRNEDTGFIWPPYFKFDTRDLQGEAKQLVSTAEAPKWVVITHYGWRNRFLTIFPNAISIREIDSPDYRPIPWVNIAFFIFLMVALMFVRAAWAQFRERSVDPLMDAAGDQLDEVQAGVAEQRGRLRRWLDTWRSKK</sequence>
<dbReference type="AlphaFoldDB" id="A0A2T6KFN9"/>
<dbReference type="InterPro" id="IPR011088">
    <property type="entry name" value="Phage_phiNM3_A0EWY4"/>
</dbReference>
<dbReference type="Pfam" id="PF07509">
    <property type="entry name" value="DUF1523"/>
    <property type="match status" value="1"/>
</dbReference>
<evidence type="ECO:0000313" key="3">
    <source>
        <dbReference type="Proteomes" id="UP000244523"/>
    </source>
</evidence>
<keyword evidence="1" id="KW-1133">Transmembrane helix</keyword>
<evidence type="ECO:0000256" key="1">
    <source>
        <dbReference type="SAM" id="Phobius"/>
    </source>
</evidence>
<keyword evidence="1" id="KW-0812">Transmembrane</keyword>
<dbReference type="EMBL" id="QBUD01000006">
    <property type="protein sequence ID" value="PUB14137.1"/>
    <property type="molecule type" value="Genomic_DNA"/>
</dbReference>
<name>A0A2T6KFN9_9RHOB</name>
<gene>
    <name evidence="2" type="ORF">C8N45_10610</name>
</gene>
<comment type="caution">
    <text evidence="2">The sequence shown here is derived from an EMBL/GenBank/DDBJ whole genome shotgun (WGS) entry which is preliminary data.</text>
</comment>
<protein>
    <submittedName>
        <fullName evidence="2">Uncharacterized protein DUF1523</fullName>
    </submittedName>
</protein>
<proteinExistence type="predicted"/>
<dbReference type="RefSeq" id="WP_108386579.1">
    <property type="nucleotide sequence ID" value="NZ_QBUD01000006.1"/>
</dbReference>
<dbReference type="OrthoDB" id="5354324at2"/>
<reference evidence="2 3" key="1">
    <citation type="submission" date="2018-04" db="EMBL/GenBank/DDBJ databases">
        <title>Genomic Encyclopedia of Archaeal and Bacterial Type Strains, Phase II (KMG-II): from individual species to whole genera.</title>
        <authorList>
            <person name="Goeker M."/>
        </authorList>
    </citation>
    <scope>NUCLEOTIDE SEQUENCE [LARGE SCALE GENOMIC DNA]</scope>
    <source>
        <strain evidence="2 3">DSM 29955</strain>
    </source>
</reference>
<dbReference type="Proteomes" id="UP000244523">
    <property type="component" value="Unassembled WGS sequence"/>
</dbReference>
<keyword evidence="3" id="KW-1185">Reference proteome</keyword>
<organism evidence="2 3">
    <name type="scientific">Yoonia sediminilitoris</name>
    <dbReference type="NCBI Taxonomy" id="1286148"/>
    <lineage>
        <taxon>Bacteria</taxon>
        <taxon>Pseudomonadati</taxon>
        <taxon>Pseudomonadota</taxon>
        <taxon>Alphaproteobacteria</taxon>
        <taxon>Rhodobacterales</taxon>
        <taxon>Paracoccaceae</taxon>
        <taxon>Yoonia</taxon>
    </lineage>
</organism>
<accession>A0A2T6KFN9</accession>
<feature type="transmembrane region" description="Helical" evidence="1">
    <location>
        <begin position="163"/>
        <end position="183"/>
    </location>
</feature>
<keyword evidence="1" id="KW-0472">Membrane</keyword>
<evidence type="ECO:0000313" key="2">
    <source>
        <dbReference type="EMBL" id="PUB14137.1"/>
    </source>
</evidence>